<evidence type="ECO:0000256" key="3">
    <source>
        <dbReference type="ARBA" id="ARBA00022741"/>
    </source>
</evidence>
<comment type="caution">
    <text evidence="6">The sequence shown here is derived from an EMBL/GenBank/DDBJ whole genome shotgun (WGS) entry which is preliminary data.</text>
</comment>
<keyword evidence="3" id="KW-0547">Nucleotide-binding</keyword>
<dbReference type="Proteomes" id="UP000823894">
    <property type="component" value="Unassembled WGS sequence"/>
</dbReference>
<comment type="similarity">
    <text evidence="1">Belongs to the ABC transporter superfamily.</text>
</comment>
<dbReference type="PANTHER" id="PTHR42798:SF7">
    <property type="entry name" value="ALPHA-D-RIBOSE 1-METHYLPHOSPHONATE 5-TRIPHOSPHATE SYNTHASE SUBUNIT PHNL"/>
    <property type="match status" value="1"/>
</dbReference>
<dbReference type="InterPro" id="IPR027417">
    <property type="entry name" value="P-loop_NTPase"/>
</dbReference>
<reference evidence="6" key="2">
    <citation type="submission" date="2021-04" db="EMBL/GenBank/DDBJ databases">
        <authorList>
            <person name="Gilroy R."/>
        </authorList>
    </citation>
    <scope>NUCLEOTIDE SEQUENCE</scope>
    <source>
        <strain evidence="6">ChiGjej1B1-1692</strain>
    </source>
</reference>
<dbReference type="InterPro" id="IPR003439">
    <property type="entry name" value="ABC_transporter-like_ATP-bd"/>
</dbReference>
<dbReference type="AlphaFoldDB" id="A0A9D2NU83"/>
<evidence type="ECO:0000313" key="7">
    <source>
        <dbReference type="Proteomes" id="UP000823894"/>
    </source>
</evidence>
<proteinExistence type="inferred from homology"/>
<dbReference type="SMART" id="SM00382">
    <property type="entry name" value="AAA"/>
    <property type="match status" value="1"/>
</dbReference>
<feature type="domain" description="ABC transporter" evidence="5">
    <location>
        <begin position="5"/>
        <end position="186"/>
    </location>
</feature>
<feature type="non-terminal residue" evidence="6">
    <location>
        <position position="186"/>
    </location>
</feature>
<sequence>MDKILDIRSLKKYYGRGESITRAVDGISFYVLPGEFVGIMGPSGSGKTTLLNCIASIIRPTEGEIYLEGKNIAAFNEKQQMEYRGKKMGYLFQDFKLLDNLTGKENILMPAAIHGVKVQESERQIRRLAGYLGLDHILDKYPAQMSGGERQRIAAARALILNPSVILADEPTGALDSKNARTLLEE</sequence>
<organism evidence="6 7">
    <name type="scientific">Candidatus Mediterraneibacter faecigallinarum</name>
    <dbReference type="NCBI Taxonomy" id="2838669"/>
    <lineage>
        <taxon>Bacteria</taxon>
        <taxon>Bacillati</taxon>
        <taxon>Bacillota</taxon>
        <taxon>Clostridia</taxon>
        <taxon>Lachnospirales</taxon>
        <taxon>Lachnospiraceae</taxon>
        <taxon>Mediterraneibacter</taxon>
    </lineage>
</organism>
<dbReference type="EMBL" id="DWWK01000089">
    <property type="protein sequence ID" value="HJC38620.1"/>
    <property type="molecule type" value="Genomic_DNA"/>
</dbReference>
<name>A0A9D2NU83_9FIRM</name>
<dbReference type="InterPro" id="IPR017911">
    <property type="entry name" value="MacB-like_ATP-bd"/>
</dbReference>
<dbReference type="InterPro" id="IPR003593">
    <property type="entry name" value="AAA+_ATPase"/>
</dbReference>
<reference evidence="6" key="1">
    <citation type="journal article" date="2021" name="PeerJ">
        <title>Extensive microbial diversity within the chicken gut microbiome revealed by metagenomics and culture.</title>
        <authorList>
            <person name="Gilroy R."/>
            <person name="Ravi A."/>
            <person name="Getino M."/>
            <person name="Pursley I."/>
            <person name="Horton D.L."/>
            <person name="Alikhan N.F."/>
            <person name="Baker D."/>
            <person name="Gharbi K."/>
            <person name="Hall N."/>
            <person name="Watson M."/>
            <person name="Adriaenssens E.M."/>
            <person name="Foster-Nyarko E."/>
            <person name="Jarju S."/>
            <person name="Secka A."/>
            <person name="Antonio M."/>
            <person name="Oren A."/>
            <person name="Chaudhuri R.R."/>
            <person name="La Ragione R."/>
            <person name="Hildebrand F."/>
            <person name="Pallen M.J."/>
        </authorList>
    </citation>
    <scope>NUCLEOTIDE SEQUENCE</scope>
    <source>
        <strain evidence="6">ChiGjej1B1-1692</strain>
    </source>
</reference>
<dbReference type="GO" id="GO:0005524">
    <property type="term" value="F:ATP binding"/>
    <property type="evidence" value="ECO:0007669"/>
    <property type="project" value="UniProtKB-KW"/>
</dbReference>
<protein>
    <submittedName>
        <fullName evidence="6">ABC transporter ATP-binding protein</fullName>
    </submittedName>
</protein>
<dbReference type="SUPFAM" id="SSF52540">
    <property type="entry name" value="P-loop containing nucleoside triphosphate hydrolases"/>
    <property type="match status" value="1"/>
</dbReference>
<gene>
    <name evidence="6" type="ORF">H9757_06120</name>
</gene>
<evidence type="ECO:0000256" key="1">
    <source>
        <dbReference type="ARBA" id="ARBA00005417"/>
    </source>
</evidence>
<keyword evidence="2" id="KW-0813">Transport</keyword>
<evidence type="ECO:0000256" key="4">
    <source>
        <dbReference type="ARBA" id="ARBA00022840"/>
    </source>
</evidence>
<evidence type="ECO:0000313" key="6">
    <source>
        <dbReference type="EMBL" id="HJC38620.1"/>
    </source>
</evidence>
<evidence type="ECO:0000256" key="2">
    <source>
        <dbReference type="ARBA" id="ARBA00022448"/>
    </source>
</evidence>
<dbReference type="CDD" id="cd03255">
    <property type="entry name" value="ABC_MJ0796_LolCDE_FtsE"/>
    <property type="match status" value="1"/>
</dbReference>
<dbReference type="PANTHER" id="PTHR42798">
    <property type="entry name" value="LIPOPROTEIN-RELEASING SYSTEM ATP-BINDING PROTEIN LOLD"/>
    <property type="match status" value="1"/>
</dbReference>
<dbReference type="PROSITE" id="PS50893">
    <property type="entry name" value="ABC_TRANSPORTER_2"/>
    <property type="match status" value="1"/>
</dbReference>
<dbReference type="GO" id="GO:0016887">
    <property type="term" value="F:ATP hydrolysis activity"/>
    <property type="evidence" value="ECO:0007669"/>
    <property type="project" value="InterPro"/>
</dbReference>
<accession>A0A9D2NU83</accession>
<dbReference type="Gene3D" id="3.40.50.300">
    <property type="entry name" value="P-loop containing nucleotide triphosphate hydrolases"/>
    <property type="match status" value="1"/>
</dbReference>
<evidence type="ECO:0000259" key="5">
    <source>
        <dbReference type="PROSITE" id="PS50893"/>
    </source>
</evidence>
<dbReference type="Pfam" id="PF00005">
    <property type="entry name" value="ABC_tran"/>
    <property type="match status" value="1"/>
</dbReference>
<keyword evidence="4 6" id="KW-0067">ATP-binding</keyword>